<proteinExistence type="predicted"/>
<organism evidence="2 3">
    <name type="scientific">Acidovorax soli</name>
    <dbReference type="NCBI Taxonomy" id="592050"/>
    <lineage>
        <taxon>Bacteria</taxon>
        <taxon>Pseudomonadati</taxon>
        <taxon>Pseudomonadota</taxon>
        <taxon>Betaproteobacteria</taxon>
        <taxon>Burkholderiales</taxon>
        <taxon>Comamonadaceae</taxon>
        <taxon>Acidovorax</taxon>
    </lineage>
</organism>
<name>A0A7X0U929_9BURK</name>
<dbReference type="InterPro" id="IPR004360">
    <property type="entry name" value="Glyas_Fos-R_dOase_dom"/>
</dbReference>
<dbReference type="InterPro" id="IPR029068">
    <property type="entry name" value="Glyas_Bleomycin-R_OHBP_Dase"/>
</dbReference>
<dbReference type="Pfam" id="PF00903">
    <property type="entry name" value="Glyoxalase"/>
    <property type="match status" value="1"/>
</dbReference>
<gene>
    <name evidence="2" type="ORF">HNP48_001759</name>
</gene>
<keyword evidence="3" id="KW-1185">Reference proteome</keyword>
<comment type="caution">
    <text evidence="2">The sequence shown here is derived from an EMBL/GenBank/DDBJ whole genome shotgun (WGS) entry which is preliminary data.</text>
</comment>
<protein>
    <submittedName>
        <fullName evidence="2">Putative glyoxalase superfamily protein PhnB</fullName>
    </submittedName>
</protein>
<dbReference type="AlphaFoldDB" id="A0A7X0U929"/>
<dbReference type="RefSeq" id="WP_184856483.1">
    <property type="nucleotide sequence ID" value="NZ_JACHLK010000002.1"/>
</dbReference>
<dbReference type="Gene3D" id="3.10.180.10">
    <property type="entry name" value="2,3-Dihydroxybiphenyl 1,2-Dioxygenase, domain 1"/>
    <property type="match status" value="1"/>
</dbReference>
<sequence length="131" mass="13864">MKFASVRLVTQQFEALLAFYSRLSGTAATRLADGFAEVRLDGATLAISEERLVQMFNQGAATAASNRSAILEFEVADVEGALARMAGAAELVMPTTVMPWGNRSALLRDPDGSLVNVFSRPAAQAQATQAA</sequence>
<evidence type="ECO:0000313" key="2">
    <source>
        <dbReference type="EMBL" id="MBB6559095.1"/>
    </source>
</evidence>
<feature type="domain" description="VOC" evidence="1">
    <location>
        <begin position="2"/>
        <end position="120"/>
    </location>
</feature>
<dbReference type="InterPro" id="IPR037523">
    <property type="entry name" value="VOC_core"/>
</dbReference>
<dbReference type="SUPFAM" id="SSF54593">
    <property type="entry name" value="Glyoxalase/Bleomycin resistance protein/Dihydroxybiphenyl dioxygenase"/>
    <property type="match status" value="1"/>
</dbReference>
<dbReference type="PROSITE" id="PS51819">
    <property type="entry name" value="VOC"/>
    <property type="match status" value="1"/>
</dbReference>
<dbReference type="Proteomes" id="UP000575083">
    <property type="component" value="Unassembled WGS sequence"/>
</dbReference>
<dbReference type="EMBL" id="JACHLK010000002">
    <property type="protein sequence ID" value="MBB6559095.1"/>
    <property type="molecule type" value="Genomic_DNA"/>
</dbReference>
<evidence type="ECO:0000259" key="1">
    <source>
        <dbReference type="PROSITE" id="PS51819"/>
    </source>
</evidence>
<evidence type="ECO:0000313" key="3">
    <source>
        <dbReference type="Proteomes" id="UP000575083"/>
    </source>
</evidence>
<reference evidence="2 3" key="1">
    <citation type="submission" date="2020-08" db="EMBL/GenBank/DDBJ databases">
        <title>Functional genomics of gut bacteria from endangered species of beetles.</title>
        <authorList>
            <person name="Carlos-Shanley C."/>
        </authorList>
    </citation>
    <scope>NUCLEOTIDE SEQUENCE [LARGE SCALE GENOMIC DNA]</scope>
    <source>
        <strain evidence="2 3">S00198</strain>
    </source>
</reference>
<accession>A0A7X0U929</accession>